<dbReference type="InterPro" id="IPR029377">
    <property type="entry name" value="TMEM220"/>
</dbReference>
<organism evidence="2 3">
    <name type="scientific">Cellvibrio zantedeschiae</name>
    <dbReference type="NCBI Taxonomy" id="1237077"/>
    <lineage>
        <taxon>Bacteria</taxon>
        <taxon>Pseudomonadati</taxon>
        <taxon>Pseudomonadota</taxon>
        <taxon>Gammaproteobacteria</taxon>
        <taxon>Cellvibrionales</taxon>
        <taxon>Cellvibrionaceae</taxon>
        <taxon>Cellvibrio</taxon>
    </lineage>
</organism>
<feature type="transmembrane region" description="Helical" evidence="1">
    <location>
        <begin position="55"/>
        <end position="78"/>
    </location>
</feature>
<dbReference type="Pfam" id="PF15071">
    <property type="entry name" value="TMEM220"/>
    <property type="match status" value="1"/>
</dbReference>
<keyword evidence="1" id="KW-1133">Transmembrane helix</keyword>
<proteinExistence type="predicted"/>
<dbReference type="EMBL" id="BMYZ01000002">
    <property type="protein sequence ID" value="GGY78349.1"/>
    <property type="molecule type" value="Genomic_DNA"/>
</dbReference>
<accession>A0ABQ3B3L2</accession>
<feature type="transmembrane region" description="Helical" evidence="1">
    <location>
        <begin position="103"/>
        <end position="122"/>
    </location>
</feature>
<dbReference type="RefSeq" id="WP_189418884.1">
    <property type="nucleotide sequence ID" value="NZ_BMYZ01000002.1"/>
</dbReference>
<comment type="caution">
    <text evidence="2">The sequence shown here is derived from an EMBL/GenBank/DDBJ whole genome shotgun (WGS) entry which is preliminary data.</text>
</comment>
<sequence>MDYLRKAIYVIFGITLLGFAGLQFNDPDPLIWVSFYVICALVPLLLVANKFYKPLFWFSVAICMLEIINSAPGAYQYYLHMTEEPLMQGMNPQKPYIEECREFLGALIALGLVAISALIARVKLFK</sequence>
<feature type="transmembrane region" description="Helical" evidence="1">
    <location>
        <begin position="7"/>
        <end position="24"/>
    </location>
</feature>
<evidence type="ECO:0000313" key="3">
    <source>
        <dbReference type="Proteomes" id="UP000619761"/>
    </source>
</evidence>
<gene>
    <name evidence="2" type="ORF">GCM10011613_23730</name>
</gene>
<evidence type="ECO:0000256" key="1">
    <source>
        <dbReference type="SAM" id="Phobius"/>
    </source>
</evidence>
<protein>
    <recommendedName>
        <fullName evidence="4">Transmembrane family 220, helix</fullName>
    </recommendedName>
</protein>
<evidence type="ECO:0000313" key="2">
    <source>
        <dbReference type="EMBL" id="GGY78349.1"/>
    </source>
</evidence>
<keyword evidence="3" id="KW-1185">Reference proteome</keyword>
<name>A0ABQ3B3L2_9GAMM</name>
<evidence type="ECO:0008006" key="4">
    <source>
        <dbReference type="Google" id="ProtNLM"/>
    </source>
</evidence>
<dbReference type="Proteomes" id="UP000619761">
    <property type="component" value="Unassembled WGS sequence"/>
</dbReference>
<reference evidence="3" key="1">
    <citation type="journal article" date="2019" name="Int. J. Syst. Evol. Microbiol.">
        <title>The Global Catalogue of Microorganisms (GCM) 10K type strain sequencing project: providing services to taxonomists for standard genome sequencing and annotation.</title>
        <authorList>
            <consortium name="The Broad Institute Genomics Platform"/>
            <consortium name="The Broad Institute Genome Sequencing Center for Infectious Disease"/>
            <person name="Wu L."/>
            <person name="Ma J."/>
        </authorList>
    </citation>
    <scope>NUCLEOTIDE SEQUENCE [LARGE SCALE GENOMIC DNA]</scope>
    <source>
        <strain evidence="3">KCTC 32239</strain>
    </source>
</reference>
<feature type="transmembrane region" description="Helical" evidence="1">
    <location>
        <begin position="30"/>
        <end position="48"/>
    </location>
</feature>
<keyword evidence="1" id="KW-0812">Transmembrane</keyword>
<keyword evidence="1" id="KW-0472">Membrane</keyword>